<dbReference type="GO" id="GO:0015744">
    <property type="term" value="P:succinate transport"/>
    <property type="evidence" value="ECO:0007669"/>
    <property type="project" value="TreeGrafter"/>
</dbReference>
<dbReference type="Pfam" id="PF12821">
    <property type="entry name" value="ThrE_2"/>
    <property type="match status" value="1"/>
</dbReference>
<accession>A0A1Q1G2Y0</accession>
<evidence type="ECO:0000256" key="7">
    <source>
        <dbReference type="ARBA" id="ARBA00034125"/>
    </source>
</evidence>
<evidence type="ECO:0000256" key="5">
    <source>
        <dbReference type="ARBA" id="ARBA00022989"/>
    </source>
</evidence>
<accession>A0A3N5BI27</accession>
<proteinExistence type="inferred from homology"/>
<dbReference type="STRING" id="1849491.BVH56_07175"/>
<comment type="similarity">
    <text evidence="7">Belongs to the ThrE exporter (TC 2.A.79) family.</text>
</comment>
<dbReference type="RefSeq" id="WP_077140790.1">
    <property type="nucleotide sequence ID" value="NZ_CBCSGK010000002.1"/>
</dbReference>
<protein>
    <submittedName>
        <fullName evidence="9">Uncharacterized membrane protein YjjB (DUF3815 family)</fullName>
    </submittedName>
</protein>
<dbReference type="OrthoDB" id="9810047at2"/>
<feature type="domain" description="Threonine/Serine exporter ThrE" evidence="8">
    <location>
        <begin position="6"/>
        <end position="134"/>
    </location>
</feature>
<gene>
    <name evidence="9" type="ORF">EDD62_0082</name>
</gene>
<organism evidence="9 10">
    <name type="scientific">Abyssicoccus albus</name>
    <dbReference type="NCBI Taxonomy" id="1817405"/>
    <lineage>
        <taxon>Bacteria</taxon>
        <taxon>Bacillati</taxon>
        <taxon>Bacillota</taxon>
        <taxon>Bacilli</taxon>
        <taxon>Bacillales</taxon>
        <taxon>Abyssicoccaceae</taxon>
    </lineage>
</organism>
<dbReference type="AlphaFoldDB" id="A0A1Q1G2Y0"/>
<evidence type="ECO:0000259" key="8">
    <source>
        <dbReference type="Pfam" id="PF12821"/>
    </source>
</evidence>
<keyword evidence="6" id="KW-0472">Membrane</keyword>
<evidence type="ECO:0000256" key="3">
    <source>
        <dbReference type="ARBA" id="ARBA00022519"/>
    </source>
</evidence>
<dbReference type="InterPro" id="IPR050539">
    <property type="entry name" value="ThrE_Dicarb/AminoAcid_Exp"/>
</dbReference>
<reference evidence="9 10" key="1">
    <citation type="submission" date="2018-11" db="EMBL/GenBank/DDBJ databases">
        <title>Genomic Encyclopedia of Type Strains, Phase IV (KMG-IV): sequencing the most valuable type-strain genomes for metagenomic binning, comparative biology and taxonomic classification.</title>
        <authorList>
            <person name="Goeker M."/>
        </authorList>
    </citation>
    <scope>NUCLEOTIDE SEQUENCE [LARGE SCALE GENOMIC DNA]</scope>
    <source>
        <strain evidence="9 10">DSM 29158</strain>
    </source>
</reference>
<dbReference type="Proteomes" id="UP000277108">
    <property type="component" value="Unassembled WGS sequence"/>
</dbReference>
<evidence type="ECO:0000256" key="6">
    <source>
        <dbReference type="ARBA" id="ARBA00023136"/>
    </source>
</evidence>
<dbReference type="PANTHER" id="PTHR34390">
    <property type="entry name" value="UPF0442 PROTEIN YJJB-RELATED"/>
    <property type="match status" value="1"/>
</dbReference>
<evidence type="ECO:0000256" key="4">
    <source>
        <dbReference type="ARBA" id="ARBA00022692"/>
    </source>
</evidence>
<evidence type="ECO:0000313" key="10">
    <source>
        <dbReference type="Proteomes" id="UP000277108"/>
    </source>
</evidence>
<evidence type="ECO:0000313" key="9">
    <source>
        <dbReference type="EMBL" id="RPF57464.1"/>
    </source>
</evidence>
<dbReference type="InterPro" id="IPR024528">
    <property type="entry name" value="ThrE_2"/>
</dbReference>
<keyword evidence="4" id="KW-0812">Transmembrane</keyword>
<comment type="caution">
    <text evidence="9">The sequence shown here is derived from an EMBL/GenBank/DDBJ whole genome shotgun (WGS) entry which is preliminary data.</text>
</comment>
<comment type="subcellular location">
    <subcellularLocation>
        <location evidence="1">Cell membrane</location>
        <topology evidence="1">Multi-pass membrane protein</topology>
    </subcellularLocation>
</comment>
<evidence type="ECO:0000256" key="2">
    <source>
        <dbReference type="ARBA" id="ARBA00022475"/>
    </source>
</evidence>
<name>A0A1Q1G2Y0_9BACL</name>
<keyword evidence="2" id="KW-1003">Cell membrane</keyword>
<dbReference type="PANTHER" id="PTHR34390:SF1">
    <property type="entry name" value="SUCCINATE TRANSPORTER SUBUNIT YJJB-RELATED"/>
    <property type="match status" value="1"/>
</dbReference>
<keyword evidence="3" id="KW-0997">Cell inner membrane</keyword>
<keyword evidence="5" id="KW-1133">Transmembrane helix</keyword>
<evidence type="ECO:0000256" key="1">
    <source>
        <dbReference type="ARBA" id="ARBA00004651"/>
    </source>
</evidence>
<dbReference type="EMBL" id="RKRK01000002">
    <property type="protein sequence ID" value="RPF57464.1"/>
    <property type="molecule type" value="Genomic_DNA"/>
</dbReference>
<sequence length="156" mass="17403">MFYIIQCIMSFFASFTFGILFNVKRELLIYCGVIGAIGWLVYVTLQEFVFQPIFCIFVASFTLSLSAHILSKIVKKPVILFIVCGIIPLVPGGLAYETTKLLVQTNYDGALSKGLEALLNSGSIAIGIVASEIIFQLFHELYITIKRSVTNEKNKY</sequence>
<keyword evidence="10" id="KW-1185">Reference proteome</keyword>
<dbReference type="GO" id="GO:0005886">
    <property type="term" value="C:plasma membrane"/>
    <property type="evidence" value="ECO:0007669"/>
    <property type="project" value="UniProtKB-SubCell"/>
</dbReference>